<feature type="region of interest" description="Disordered" evidence="1">
    <location>
        <begin position="55"/>
        <end position="74"/>
    </location>
</feature>
<proteinExistence type="predicted"/>
<evidence type="ECO:0000313" key="2">
    <source>
        <dbReference type="EMBL" id="JAD59895.1"/>
    </source>
</evidence>
<name>A0A0A9BF76_ARUDO</name>
<dbReference type="EMBL" id="GBRH01238000">
    <property type="protein sequence ID" value="JAD59895.1"/>
    <property type="molecule type" value="Transcribed_RNA"/>
</dbReference>
<feature type="compositionally biased region" description="Gly residues" evidence="1">
    <location>
        <begin position="21"/>
        <end position="38"/>
    </location>
</feature>
<accession>A0A0A9BF76</accession>
<feature type="compositionally biased region" description="Low complexity" evidence="1">
    <location>
        <begin position="65"/>
        <end position="74"/>
    </location>
</feature>
<evidence type="ECO:0000256" key="1">
    <source>
        <dbReference type="SAM" id="MobiDB-lite"/>
    </source>
</evidence>
<protein>
    <submittedName>
        <fullName evidence="2">Uncharacterized protein</fullName>
    </submittedName>
</protein>
<reference evidence="2" key="2">
    <citation type="journal article" date="2015" name="Data Brief">
        <title>Shoot transcriptome of the giant reed, Arundo donax.</title>
        <authorList>
            <person name="Barrero R.A."/>
            <person name="Guerrero F.D."/>
            <person name="Moolhuijzen P."/>
            <person name="Goolsby J.A."/>
            <person name="Tidwell J."/>
            <person name="Bellgard S.E."/>
            <person name="Bellgard M.I."/>
        </authorList>
    </citation>
    <scope>NUCLEOTIDE SEQUENCE</scope>
    <source>
        <tissue evidence="2">Shoot tissue taken approximately 20 cm above the soil surface</tissue>
    </source>
</reference>
<feature type="region of interest" description="Disordered" evidence="1">
    <location>
        <begin position="14"/>
        <end position="49"/>
    </location>
</feature>
<organism evidence="2">
    <name type="scientific">Arundo donax</name>
    <name type="common">Giant reed</name>
    <name type="synonym">Donax arundinaceus</name>
    <dbReference type="NCBI Taxonomy" id="35708"/>
    <lineage>
        <taxon>Eukaryota</taxon>
        <taxon>Viridiplantae</taxon>
        <taxon>Streptophyta</taxon>
        <taxon>Embryophyta</taxon>
        <taxon>Tracheophyta</taxon>
        <taxon>Spermatophyta</taxon>
        <taxon>Magnoliopsida</taxon>
        <taxon>Liliopsida</taxon>
        <taxon>Poales</taxon>
        <taxon>Poaceae</taxon>
        <taxon>PACMAD clade</taxon>
        <taxon>Arundinoideae</taxon>
        <taxon>Arundineae</taxon>
        <taxon>Arundo</taxon>
    </lineage>
</organism>
<dbReference type="AlphaFoldDB" id="A0A0A9BF76"/>
<sequence length="74" mass="7908">MSSKVFSFFRVQGSEGTAAERGGGGKPAASTGEGGGGVHWRRRRRRPWRWPAEGGWQRSLHREAAAAGEEGALG</sequence>
<feature type="compositionally biased region" description="Basic residues" evidence="1">
    <location>
        <begin position="39"/>
        <end position="48"/>
    </location>
</feature>
<reference evidence="2" key="1">
    <citation type="submission" date="2014-09" db="EMBL/GenBank/DDBJ databases">
        <authorList>
            <person name="Magalhaes I.L.F."/>
            <person name="Oliveira U."/>
            <person name="Santos F.R."/>
            <person name="Vidigal T.H.D.A."/>
            <person name="Brescovit A.D."/>
            <person name="Santos A.J."/>
        </authorList>
    </citation>
    <scope>NUCLEOTIDE SEQUENCE</scope>
    <source>
        <tissue evidence="2">Shoot tissue taken approximately 20 cm above the soil surface</tissue>
    </source>
</reference>